<protein>
    <submittedName>
        <fullName evidence="10">Oleosin</fullName>
    </submittedName>
</protein>
<accession>A0AAD8IDM9</accession>
<evidence type="ECO:0000256" key="6">
    <source>
        <dbReference type="ARBA" id="ARBA00022692"/>
    </source>
</evidence>
<evidence type="ECO:0000256" key="8">
    <source>
        <dbReference type="ARBA" id="ARBA00023136"/>
    </source>
</evidence>
<reference evidence="10" key="2">
    <citation type="submission" date="2023-05" db="EMBL/GenBank/DDBJ databases">
        <authorList>
            <person name="Schelkunov M.I."/>
        </authorList>
    </citation>
    <scope>NUCLEOTIDE SEQUENCE</scope>
    <source>
        <strain evidence="10">Hsosn_3</strain>
        <tissue evidence="10">Leaf</tissue>
    </source>
</reference>
<comment type="subcellular location">
    <subcellularLocation>
        <location evidence="3">Lipid droplet</location>
    </subcellularLocation>
    <subcellularLocation>
        <location evidence="2">Membrane</location>
        <topology evidence="2">Multi-pass membrane protein</topology>
    </subcellularLocation>
</comment>
<organism evidence="10 11">
    <name type="scientific">Heracleum sosnowskyi</name>
    <dbReference type="NCBI Taxonomy" id="360622"/>
    <lineage>
        <taxon>Eukaryota</taxon>
        <taxon>Viridiplantae</taxon>
        <taxon>Streptophyta</taxon>
        <taxon>Embryophyta</taxon>
        <taxon>Tracheophyta</taxon>
        <taxon>Spermatophyta</taxon>
        <taxon>Magnoliopsida</taxon>
        <taxon>eudicotyledons</taxon>
        <taxon>Gunneridae</taxon>
        <taxon>Pentapetalae</taxon>
        <taxon>asterids</taxon>
        <taxon>campanulids</taxon>
        <taxon>Apiales</taxon>
        <taxon>Apiaceae</taxon>
        <taxon>Apioideae</taxon>
        <taxon>apioid superclade</taxon>
        <taxon>Tordylieae</taxon>
        <taxon>Tordyliinae</taxon>
        <taxon>Heracleum</taxon>
    </lineage>
</organism>
<gene>
    <name evidence="10" type="ORF">POM88_021579</name>
</gene>
<dbReference type="GO" id="GO:0010344">
    <property type="term" value="P:seed oilbody biogenesis"/>
    <property type="evidence" value="ECO:0007669"/>
    <property type="project" value="TreeGrafter"/>
</dbReference>
<keyword evidence="7 9" id="KW-1133">Transmembrane helix</keyword>
<evidence type="ECO:0000256" key="7">
    <source>
        <dbReference type="ARBA" id="ARBA00022989"/>
    </source>
</evidence>
<keyword evidence="5" id="KW-0551">Lipid droplet</keyword>
<sequence length="111" mass="11112">MAGCLATSRVLAIITLLPIGGTLLGLAGITFIGTVIGLGVAAPLFIIFSPVIVPAALAIGLAVTGVIASEAFGISGLLSLLRLLSLFMQTIKDKAPDGGKGAQPRVQMGLE</sequence>
<comment type="function">
    <text evidence="1">May have a structural role to stabilize the lipid body during desiccation of the seed by preventing coalescence of the oil. Probably interacts with both lipid and phospholipid moieties of lipid bodies. May also provide recognition signals for specific lipase anchorage in lipolysis during seedling growth.</text>
</comment>
<dbReference type="EMBL" id="JAUIZM010000005">
    <property type="protein sequence ID" value="KAK1383844.1"/>
    <property type="molecule type" value="Genomic_DNA"/>
</dbReference>
<evidence type="ECO:0000256" key="3">
    <source>
        <dbReference type="ARBA" id="ARBA00004502"/>
    </source>
</evidence>
<feature type="transmembrane region" description="Helical" evidence="9">
    <location>
        <begin position="12"/>
        <end position="45"/>
    </location>
</feature>
<evidence type="ECO:0000256" key="2">
    <source>
        <dbReference type="ARBA" id="ARBA00004141"/>
    </source>
</evidence>
<comment type="caution">
    <text evidence="10">The sequence shown here is derived from an EMBL/GenBank/DDBJ whole genome shotgun (WGS) entry which is preliminary data.</text>
</comment>
<keyword evidence="6 9" id="KW-0812">Transmembrane</keyword>
<comment type="similarity">
    <text evidence="4">Belongs to the oleosin family.</text>
</comment>
<dbReference type="Pfam" id="PF01277">
    <property type="entry name" value="Oleosin"/>
    <property type="match status" value="1"/>
</dbReference>
<evidence type="ECO:0000313" key="10">
    <source>
        <dbReference type="EMBL" id="KAK1383844.1"/>
    </source>
</evidence>
<evidence type="ECO:0000256" key="4">
    <source>
        <dbReference type="ARBA" id="ARBA00010858"/>
    </source>
</evidence>
<dbReference type="InterPro" id="IPR000136">
    <property type="entry name" value="Oleosin"/>
</dbReference>
<dbReference type="GO" id="GO:0019915">
    <property type="term" value="P:lipid storage"/>
    <property type="evidence" value="ECO:0007669"/>
    <property type="project" value="TreeGrafter"/>
</dbReference>
<evidence type="ECO:0000256" key="9">
    <source>
        <dbReference type="SAM" id="Phobius"/>
    </source>
</evidence>
<dbReference type="PANTHER" id="PTHR33203:SF44">
    <property type="entry name" value="OLEOSIN 20.3 KDA"/>
    <property type="match status" value="1"/>
</dbReference>
<dbReference type="Proteomes" id="UP001237642">
    <property type="component" value="Unassembled WGS sequence"/>
</dbReference>
<feature type="transmembrane region" description="Helical" evidence="9">
    <location>
        <begin position="51"/>
        <end position="84"/>
    </location>
</feature>
<dbReference type="PANTHER" id="PTHR33203">
    <property type="entry name" value="OLEOSIN"/>
    <property type="match status" value="1"/>
</dbReference>
<proteinExistence type="inferred from homology"/>
<evidence type="ECO:0000256" key="5">
    <source>
        <dbReference type="ARBA" id="ARBA00022677"/>
    </source>
</evidence>
<keyword evidence="8 9" id="KW-0472">Membrane</keyword>
<keyword evidence="11" id="KW-1185">Reference proteome</keyword>
<evidence type="ECO:0000313" key="11">
    <source>
        <dbReference type="Proteomes" id="UP001237642"/>
    </source>
</evidence>
<name>A0AAD8IDM9_9APIA</name>
<dbReference type="GO" id="GO:0050826">
    <property type="term" value="P:response to freezing"/>
    <property type="evidence" value="ECO:0007669"/>
    <property type="project" value="TreeGrafter"/>
</dbReference>
<dbReference type="AlphaFoldDB" id="A0AAD8IDM9"/>
<evidence type="ECO:0000256" key="1">
    <source>
        <dbReference type="ARBA" id="ARBA00002582"/>
    </source>
</evidence>
<dbReference type="GO" id="GO:0016020">
    <property type="term" value="C:membrane"/>
    <property type="evidence" value="ECO:0007669"/>
    <property type="project" value="UniProtKB-SubCell"/>
</dbReference>
<reference evidence="10" key="1">
    <citation type="submission" date="2023-02" db="EMBL/GenBank/DDBJ databases">
        <title>Genome of toxic invasive species Heracleum sosnowskyi carries increased number of genes despite the absence of recent whole-genome duplications.</title>
        <authorList>
            <person name="Schelkunov M."/>
            <person name="Shtratnikova V."/>
            <person name="Makarenko M."/>
            <person name="Klepikova A."/>
            <person name="Omelchenko D."/>
            <person name="Novikova G."/>
            <person name="Obukhova E."/>
            <person name="Bogdanov V."/>
            <person name="Penin A."/>
            <person name="Logacheva M."/>
        </authorList>
    </citation>
    <scope>NUCLEOTIDE SEQUENCE</scope>
    <source>
        <strain evidence="10">Hsosn_3</strain>
        <tissue evidence="10">Leaf</tissue>
    </source>
</reference>
<dbReference type="GO" id="GO:0012511">
    <property type="term" value="C:monolayer-surrounded lipid storage body"/>
    <property type="evidence" value="ECO:0007669"/>
    <property type="project" value="InterPro"/>
</dbReference>